<dbReference type="EMBL" id="JACHIA010000005">
    <property type="protein sequence ID" value="MBB6070628.1"/>
    <property type="molecule type" value="Genomic_DNA"/>
</dbReference>
<comment type="caution">
    <text evidence="3">The sequence shown here is derived from an EMBL/GenBank/DDBJ whole genome shotgun (WGS) entry which is preliminary data.</text>
</comment>
<organism evidence="3 4">
    <name type="scientific">Longimicrobium terrae</name>
    <dbReference type="NCBI Taxonomy" id="1639882"/>
    <lineage>
        <taxon>Bacteria</taxon>
        <taxon>Pseudomonadati</taxon>
        <taxon>Gemmatimonadota</taxon>
        <taxon>Longimicrobiia</taxon>
        <taxon>Longimicrobiales</taxon>
        <taxon>Longimicrobiaceae</taxon>
        <taxon>Longimicrobium</taxon>
    </lineage>
</organism>
<evidence type="ECO:0000313" key="4">
    <source>
        <dbReference type="Proteomes" id="UP000582837"/>
    </source>
</evidence>
<dbReference type="Proteomes" id="UP000582837">
    <property type="component" value="Unassembled WGS sequence"/>
</dbReference>
<gene>
    <name evidence="3" type="ORF">HNQ61_002249</name>
</gene>
<accession>A0A841GY10</accession>
<keyword evidence="4" id="KW-1185">Reference proteome</keyword>
<name>A0A841GY10_9BACT</name>
<keyword evidence="2" id="KW-0472">Membrane</keyword>
<evidence type="ECO:0000313" key="3">
    <source>
        <dbReference type="EMBL" id="MBB6070628.1"/>
    </source>
</evidence>
<dbReference type="AlphaFoldDB" id="A0A841GY10"/>
<sequence length="177" mass="19155">MIMILQQSPAPARNAQPHPTPGTTSPKPRSAAPAPLRAPGRPAGDPEKSATAQQPLLDRLIPAWQPARGVSQTAITLAAVLILMLLVAGITSLLRRAVFFFRTGEWKQPPPLIRGWKVGPDGASFELDKAGRLEDEHIRVLTERVDTIVSIVHVMNATLSRLDLEETESDSALAPQQ</sequence>
<keyword evidence="2" id="KW-1133">Transmembrane helix</keyword>
<feature type="transmembrane region" description="Helical" evidence="2">
    <location>
        <begin position="74"/>
        <end position="94"/>
    </location>
</feature>
<feature type="region of interest" description="Disordered" evidence="1">
    <location>
        <begin position="1"/>
        <end position="51"/>
    </location>
</feature>
<keyword evidence="2" id="KW-0812">Transmembrane</keyword>
<feature type="compositionally biased region" description="Low complexity" evidence="1">
    <location>
        <begin position="26"/>
        <end position="43"/>
    </location>
</feature>
<proteinExistence type="predicted"/>
<dbReference type="RefSeq" id="WP_170034462.1">
    <property type="nucleotide sequence ID" value="NZ_JABDTL010000001.1"/>
</dbReference>
<evidence type="ECO:0000256" key="2">
    <source>
        <dbReference type="SAM" id="Phobius"/>
    </source>
</evidence>
<reference evidence="3 4" key="1">
    <citation type="submission" date="2020-08" db="EMBL/GenBank/DDBJ databases">
        <title>Genomic Encyclopedia of Type Strains, Phase IV (KMG-IV): sequencing the most valuable type-strain genomes for metagenomic binning, comparative biology and taxonomic classification.</title>
        <authorList>
            <person name="Goeker M."/>
        </authorList>
    </citation>
    <scope>NUCLEOTIDE SEQUENCE [LARGE SCALE GENOMIC DNA]</scope>
    <source>
        <strain evidence="3 4">DSM 29007</strain>
    </source>
</reference>
<protein>
    <submittedName>
        <fullName evidence="3">Uncharacterized protein</fullName>
    </submittedName>
</protein>
<evidence type="ECO:0000256" key="1">
    <source>
        <dbReference type="SAM" id="MobiDB-lite"/>
    </source>
</evidence>